<dbReference type="PRINTS" id="PR00344">
    <property type="entry name" value="BCTRLSENSOR"/>
</dbReference>
<accession>A0ABR8BH43</accession>
<dbReference type="EMBL" id="JACJQL010000017">
    <property type="protein sequence ID" value="MBD2252412.1"/>
    <property type="molecule type" value="Genomic_DNA"/>
</dbReference>
<dbReference type="SUPFAM" id="SSF52172">
    <property type="entry name" value="CheY-like"/>
    <property type="match status" value="1"/>
</dbReference>
<name>A0ABR8BH43_9NOSO</name>
<dbReference type="PROSITE" id="PS50113">
    <property type="entry name" value="PAC"/>
    <property type="match status" value="1"/>
</dbReference>
<dbReference type="InterPro" id="IPR000014">
    <property type="entry name" value="PAS"/>
</dbReference>
<dbReference type="Gene3D" id="1.10.287.130">
    <property type="match status" value="1"/>
</dbReference>
<dbReference type="CDD" id="cd00082">
    <property type="entry name" value="HisKA"/>
    <property type="match status" value="1"/>
</dbReference>
<dbReference type="PROSITE" id="PS50110">
    <property type="entry name" value="RESPONSE_REGULATORY"/>
    <property type="match status" value="1"/>
</dbReference>
<dbReference type="InterPro" id="IPR036890">
    <property type="entry name" value="HATPase_C_sf"/>
</dbReference>
<dbReference type="SUPFAM" id="SSF55874">
    <property type="entry name" value="ATPase domain of HSP90 chaperone/DNA topoisomerase II/histidine kinase"/>
    <property type="match status" value="1"/>
</dbReference>
<dbReference type="Pfam" id="PF02518">
    <property type="entry name" value="HATPase_c"/>
    <property type="match status" value="1"/>
</dbReference>
<feature type="domain" description="Histidine kinase" evidence="8">
    <location>
        <begin position="300"/>
        <end position="565"/>
    </location>
</feature>
<comment type="catalytic activity">
    <reaction evidence="1">
        <text>ATP + protein L-histidine = ADP + protein N-phospho-L-histidine.</text>
        <dbReference type="EC" id="2.7.13.3"/>
    </reaction>
</comment>
<dbReference type="InterPro" id="IPR000700">
    <property type="entry name" value="PAS-assoc_C"/>
</dbReference>
<protein>
    <recommendedName>
        <fullName evidence="2">histidine kinase</fullName>
        <ecNumber evidence="2">2.7.13.3</ecNumber>
    </recommendedName>
</protein>
<dbReference type="SMART" id="SM00091">
    <property type="entry name" value="PAS"/>
    <property type="match status" value="1"/>
</dbReference>
<dbReference type="InterPro" id="IPR036097">
    <property type="entry name" value="HisK_dim/P_sf"/>
</dbReference>
<evidence type="ECO:0000256" key="2">
    <source>
        <dbReference type="ARBA" id="ARBA00012438"/>
    </source>
</evidence>
<gene>
    <name evidence="12" type="ORF">H6G14_14005</name>
</gene>
<keyword evidence="13" id="KW-1185">Reference proteome</keyword>
<dbReference type="Gene3D" id="3.30.565.10">
    <property type="entry name" value="Histidine kinase-like ATPase, C-terminal domain"/>
    <property type="match status" value="1"/>
</dbReference>
<evidence type="ECO:0000259" key="8">
    <source>
        <dbReference type="PROSITE" id="PS50109"/>
    </source>
</evidence>
<comment type="caution">
    <text evidence="12">The sequence shown here is derived from an EMBL/GenBank/DDBJ whole genome shotgun (WGS) entry which is preliminary data.</text>
</comment>
<dbReference type="Pfam" id="PF00072">
    <property type="entry name" value="Response_reg"/>
    <property type="match status" value="1"/>
</dbReference>
<dbReference type="PANTHER" id="PTHR43047:SF72">
    <property type="entry name" value="OSMOSENSING HISTIDINE PROTEIN KINASE SLN1"/>
    <property type="match status" value="1"/>
</dbReference>
<dbReference type="Pfam" id="PF00512">
    <property type="entry name" value="HisKA"/>
    <property type="match status" value="1"/>
</dbReference>
<dbReference type="InterPro" id="IPR001789">
    <property type="entry name" value="Sig_transdc_resp-reg_receiver"/>
</dbReference>
<evidence type="ECO:0000259" key="9">
    <source>
        <dbReference type="PROSITE" id="PS50110"/>
    </source>
</evidence>
<dbReference type="InterPro" id="IPR011006">
    <property type="entry name" value="CheY-like_superfamily"/>
</dbReference>
<dbReference type="SUPFAM" id="SSF55785">
    <property type="entry name" value="PYP-like sensor domain (PAS domain)"/>
    <property type="match status" value="1"/>
</dbReference>
<feature type="modified residue" description="4-aspartylphosphate" evidence="7">
    <location>
        <position position="65"/>
    </location>
</feature>
<dbReference type="CDD" id="cd00130">
    <property type="entry name" value="PAS"/>
    <property type="match status" value="1"/>
</dbReference>
<dbReference type="SMART" id="SM00448">
    <property type="entry name" value="REC"/>
    <property type="match status" value="1"/>
</dbReference>
<evidence type="ECO:0000256" key="5">
    <source>
        <dbReference type="ARBA" id="ARBA00022777"/>
    </source>
</evidence>
<keyword evidence="4" id="KW-0808">Transferase</keyword>
<dbReference type="InterPro" id="IPR005467">
    <property type="entry name" value="His_kinase_dom"/>
</dbReference>
<evidence type="ECO:0000259" key="10">
    <source>
        <dbReference type="PROSITE" id="PS50112"/>
    </source>
</evidence>
<dbReference type="RefSeq" id="WP_190567999.1">
    <property type="nucleotide sequence ID" value="NZ_JACJQL010000017.1"/>
</dbReference>
<dbReference type="PROSITE" id="PS50109">
    <property type="entry name" value="HIS_KIN"/>
    <property type="match status" value="1"/>
</dbReference>
<dbReference type="Pfam" id="PF00989">
    <property type="entry name" value="PAS"/>
    <property type="match status" value="1"/>
</dbReference>
<dbReference type="InterPro" id="IPR004358">
    <property type="entry name" value="Sig_transdc_His_kin-like_C"/>
</dbReference>
<dbReference type="SUPFAM" id="SSF47384">
    <property type="entry name" value="Homodimeric domain of signal transducing histidine kinase"/>
    <property type="match status" value="1"/>
</dbReference>
<dbReference type="Proteomes" id="UP000621307">
    <property type="component" value="Unassembled WGS sequence"/>
</dbReference>
<evidence type="ECO:0000313" key="12">
    <source>
        <dbReference type="EMBL" id="MBD2252412.1"/>
    </source>
</evidence>
<dbReference type="CDD" id="cd17534">
    <property type="entry name" value="REC_DC-like"/>
    <property type="match status" value="1"/>
</dbReference>
<dbReference type="EC" id="2.7.13.3" evidence="2"/>
<dbReference type="CDD" id="cd00075">
    <property type="entry name" value="HATPase"/>
    <property type="match status" value="1"/>
</dbReference>
<feature type="domain" description="PAC" evidence="11">
    <location>
        <begin position="221"/>
        <end position="273"/>
    </location>
</feature>
<dbReference type="PROSITE" id="PS50112">
    <property type="entry name" value="PAS"/>
    <property type="match status" value="1"/>
</dbReference>
<dbReference type="SMART" id="SM00388">
    <property type="entry name" value="HisKA"/>
    <property type="match status" value="1"/>
</dbReference>
<dbReference type="SMART" id="SM00387">
    <property type="entry name" value="HATPase_c"/>
    <property type="match status" value="1"/>
</dbReference>
<dbReference type="PANTHER" id="PTHR43047">
    <property type="entry name" value="TWO-COMPONENT HISTIDINE PROTEIN KINASE"/>
    <property type="match status" value="1"/>
</dbReference>
<organism evidence="12 13">
    <name type="scientific">Nostoc parmelioides FACHB-3921</name>
    <dbReference type="NCBI Taxonomy" id="2692909"/>
    <lineage>
        <taxon>Bacteria</taxon>
        <taxon>Bacillati</taxon>
        <taxon>Cyanobacteriota</taxon>
        <taxon>Cyanophyceae</taxon>
        <taxon>Nostocales</taxon>
        <taxon>Nostocaceae</taxon>
        <taxon>Nostoc</taxon>
    </lineage>
</organism>
<evidence type="ECO:0000256" key="1">
    <source>
        <dbReference type="ARBA" id="ARBA00000085"/>
    </source>
</evidence>
<feature type="domain" description="Response regulatory" evidence="9">
    <location>
        <begin position="15"/>
        <end position="130"/>
    </location>
</feature>
<reference evidence="12 13" key="1">
    <citation type="journal article" date="2020" name="ISME J.">
        <title>Comparative genomics reveals insights into cyanobacterial evolution and habitat adaptation.</title>
        <authorList>
            <person name="Chen M.Y."/>
            <person name="Teng W.K."/>
            <person name="Zhao L."/>
            <person name="Hu C.X."/>
            <person name="Zhou Y.K."/>
            <person name="Han B.P."/>
            <person name="Song L.R."/>
            <person name="Shu W.S."/>
        </authorList>
    </citation>
    <scope>NUCLEOTIDE SEQUENCE [LARGE SCALE GENOMIC DNA]</scope>
    <source>
        <strain evidence="12 13">FACHB-3921</strain>
    </source>
</reference>
<keyword evidence="3 7" id="KW-0597">Phosphoprotein</keyword>
<evidence type="ECO:0000256" key="3">
    <source>
        <dbReference type="ARBA" id="ARBA00022553"/>
    </source>
</evidence>
<dbReference type="NCBIfam" id="TIGR00229">
    <property type="entry name" value="sensory_box"/>
    <property type="match status" value="1"/>
</dbReference>
<dbReference type="InterPro" id="IPR035965">
    <property type="entry name" value="PAS-like_dom_sf"/>
</dbReference>
<evidence type="ECO:0000256" key="6">
    <source>
        <dbReference type="ARBA" id="ARBA00023012"/>
    </source>
</evidence>
<sequence length="571" mass="64361">MISICSQTNKIQAVRVLIVEDEYILAINLQESLESLGYTVVDIADSAELAIDKATELQPNLILMDIRLRGEEDGIHAAEKIWQNLQIPIIYVTGHSDKSTVERATLTSPFGYILKPVREKELYVAIQTALNRYEREQFLSSVLRFMGDGVLVVDSQLHIKYMNQVAEALTGWQFDDAQDRNLTEVVQLIDEQTFNSIQNPIISAIQKQTTVYLGGGVSPTVGHRIMLITKDGTMIPITDSATPLRNNNGDITGAVMVFRDDTQRRLTEERHLSAERNRQLEIQMAEMQRFNQLKEDFLASTSNEMRTPLSNIKMAISMLENVMNQQSLLKSATASTSASVSRYLGILRYECERELTLVDDLINMRIIDTESYPLDITYIHLQSLLSEIINSFQEITQAQKQILEVSISDDLPALVSDSSILSRIISELLMNACKYTPAGERITVNVDFEHNQKSLTPQDAQSGLYRVSSFPYFQIRINNSGVEIPSTEQSRIFEPFYRFTYNKTLEKSSVFDQSYQIPQSDYQRTSGTGLGLSLVKKLVQYIQGTVEVTSGHGLTTFIVQLPLSLSVNYSG</sequence>
<evidence type="ECO:0000256" key="4">
    <source>
        <dbReference type="ARBA" id="ARBA00022679"/>
    </source>
</evidence>
<dbReference type="InterPro" id="IPR003594">
    <property type="entry name" value="HATPase_dom"/>
</dbReference>
<feature type="domain" description="PAS" evidence="10">
    <location>
        <begin position="135"/>
        <end position="208"/>
    </location>
</feature>
<keyword evidence="6" id="KW-0902">Two-component regulatory system</keyword>
<keyword evidence="5" id="KW-0418">Kinase</keyword>
<evidence type="ECO:0000256" key="7">
    <source>
        <dbReference type="PROSITE-ProRule" id="PRU00169"/>
    </source>
</evidence>
<dbReference type="InterPro" id="IPR013767">
    <property type="entry name" value="PAS_fold"/>
</dbReference>
<dbReference type="InterPro" id="IPR003661">
    <property type="entry name" value="HisK_dim/P_dom"/>
</dbReference>
<evidence type="ECO:0000313" key="13">
    <source>
        <dbReference type="Proteomes" id="UP000621307"/>
    </source>
</evidence>
<dbReference type="Gene3D" id="3.40.50.2300">
    <property type="match status" value="1"/>
</dbReference>
<evidence type="ECO:0000259" key="11">
    <source>
        <dbReference type="PROSITE" id="PS50113"/>
    </source>
</evidence>
<proteinExistence type="predicted"/>
<dbReference type="Gene3D" id="3.30.450.20">
    <property type="entry name" value="PAS domain"/>
    <property type="match status" value="1"/>
</dbReference>